<reference evidence="5" key="2">
    <citation type="journal article" date="2018" name="Plant J.">
        <title>The Sorghum bicolor reference genome: improved assembly, gene annotations, a transcriptome atlas, and signatures of genome organization.</title>
        <authorList>
            <person name="McCormick R.F."/>
            <person name="Truong S.K."/>
            <person name="Sreedasyam A."/>
            <person name="Jenkins J."/>
            <person name="Shu S."/>
            <person name="Sims D."/>
            <person name="Kennedy M."/>
            <person name="Amirebrahimi M."/>
            <person name="Weers B.D."/>
            <person name="McKinley B."/>
            <person name="Mattison A."/>
            <person name="Morishige D.T."/>
            <person name="Grimwood J."/>
            <person name="Schmutz J."/>
            <person name="Mullet J.E."/>
        </authorList>
    </citation>
    <scope>NUCLEOTIDE SEQUENCE [LARGE SCALE GENOMIC DNA]</scope>
    <source>
        <strain evidence="5">cv. BTx623</strain>
    </source>
</reference>
<reference evidence="4 5" key="1">
    <citation type="journal article" date="2009" name="Nature">
        <title>The Sorghum bicolor genome and the diversification of grasses.</title>
        <authorList>
            <person name="Paterson A.H."/>
            <person name="Bowers J.E."/>
            <person name="Bruggmann R."/>
            <person name="Dubchak I."/>
            <person name="Grimwood J."/>
            <person name="Gundlach H."/>
            <person name="Haberer G."/>
            <person name="Hellsten U."/>
            <person name="Mitros T."/>
            <person name="Poliakov A."/>
            <person name="Schmutz J."/>
            <person name="Spannagl M."/>
            <person name="Tang H."/>
            <person name="Wang X."/>
            <person name="Wicker T."/>
            <person name="Bharti A.K."/>
            <person name="Chapman J."/>
            <person name="Feltus F.A."/>
            <person name="Gowik U."/>
            <person name="Grigoriev I.V."/>
            <person name="Lyons E."/>
            <person name="Maher C.A."/>
            <person name="Martis M."/>
            <person name="Narechania A."/>
            <person name="Otillar R.P."/>
            <person name="Penning B.W."/>
            <person name="Salamov A.A."/>
            <person name="Wang Y."/>
            <person name="Zhang L."/>
            <person name="Carpita N.C."/>
            <person name="Freeling M."/>
            <person name="Gingle A.R."/>
            <person name="Hash C.T."/>
            <person name="Keller B."/>
            <person name="Klein P."/>
            <person name="Kresovich S."/>
            <person name="McCann M.C."/>
            <person name="Ming R."/>
            <person name="Peterson D.G."/>
            <person name="Mehboob-ur-Rahman"/>
            <person name="Ware D."/>
            <person name="Westhoff P."/>
            <person name="Mayer K.F."/>
            <person name="Messing J."/>
            <person name="Rokhsar D.S."/>
        </authorList>
    </citation>
    <scope>NUCLEOTIDE SEQUENCE [LARGE SCALE GENOMIC DNA]</scope>
    <source>
        <strain evidence="5">cv. BTx623</strain>
    </source>
</reference>
<comment type="similarity">
    <text evidence="1">Belongs to the methyltransferase superfamily. Type-7 methyltransferase family. SABATH subfamily.</text>
</comment>
<dbReference type="SUPFAM" id="SSF53335">
    <property type="entry name" value="S-adenosyl-L-methionine-dependent methyltransferases"/>
    <property type="match status" value="1"/>
</dbReference>
<dbReference type="InterPro" id="IPR005299">
    <property type="entry name" value="MeTrfase_7"/>
</dbReference>
<evidence type="ECO:0000313" key="5">
    <source>
        <dbReference type="Proteomes" id="UP000000768"/>
    </source>
</evidence>
<dbReference type="GO" id="GO:0032259">
    <property type="term" value="P:methylation"/>
    <property type="evidence" value="ECO:0000318"/>
    <property type="project" value="GO_Central"/>
</dbReference>
<dbReference type="ExpressionAtlas" id="A0A1W0VSQ7">
    <property type="expression patterns" value="baseline"/>
</dbReference>
<name>A0A1W0VSQ7_SORBI</name>
<keyword evidence="3" id="KW-0460">Magnesium</keyword>
<evidence type="ECO:0008006" key="6">
    <source>
        <dbReference type="Google" id="ProtNLM"/>
    </source>
</evidence>
<organism evidence="4 5">
    <name type="scientific">Sorghum bicolor</name>
    <name type="common">Sorghum</name>
    <name type="synonym">Sorghum vulgare</name>
    <dbReference type="NCBI Taxonomy" id="4558"/>
    <lineage>
        <taxon>Eukaryota</taxon>
        <taxon>Viridiplantae</taxon>
        <taxon>Streptophyta</taxon>
        <taxon>Embryophyta</taxon>
        <taxon>Tracheophyta</taxon>
        <taxon>Spermatophyta</taxon>
        <taxon>Magnoliopsida</taxon>
        <taxon>Liliopsida</taxon>
        <taxon>Poales</taxon>
        <taxon>Poaceae</taxon>
        <taxon>PACMAD clade</taxon>
        <taxon>Panicoideae</taxon>
        <taxon>Andropogonodae</taxon>
        <taxon>Andropogoneae</taxon>
        <taxon>Sorghinae</taxon>
        <taxon>Sorghum</taxon>
    </lineage>
</organism>
<accession>A0A1W0VSQ7</accession>
<evidence type="ECO:0000256" key="1">
    <source>
        <dbReference type="ARBA" id="ARBA00008908"/>
    </source>
</evidence>
<protein>
    <recommendedName>
        <fullName evidence="6">Jasmonate O-methyltransferase</fullName>
    </recommendedName>
</protein>
<dbReference type="PANTHER" id="PTHR31009">
    <property type="entry name" value="S-ADENOSYL-L-METHIONINE:CARBOXYL METHYLTRANSFERASE FAMILY PROTEIN"/>
    <property type="match status" value="1"/>
</dbReference>
<dbReference type="Gramene" id="OQU76323">
    <property type="protein sequence ID" value="OQU76323"/>
    <property type="gene ID" value="SORBI_3010G130400"/>
</dbReference>
<evidence type="ECO:0000313" key="4">
    <source>
        <dbReference type="EMBL" id="OQU76323.1"/>
    </source>
</evidence>
<keyword evidence="5" id="KW-1185">Reference proteome</keyword>
<dbReference type="Gene3D" id="3.40.50.150">
    <property type="entry name" value="Vaccinia Virus protein VP39"/>
    <property type="match status" value="1"/>
</dbReference>
<evidence type="ECO:0000256" key="2">
    <source>
        <dbReference type="ARBA" id="ARBA00022723"/>
    </source>
</evidence>
<sequence>MASEQSLHMNQGEGETSYARNSSIQNAVQKWMKPVVEEAVTDLKKFTNTSCSMLIADLGCSSGPNAVALASMAVDAIFRYRGLDGKVPPELWVLLNDLPDNDFGDVAKRLVAFQKDAAPNFGGHVLTAIVPGSFYKRLFISSSLHLVLASNSVQWLSEAPEDLRKNGIPMYDCDEGLRQARRSLVLQAYARQFRKDFTLFLNLRAQELVPGGQMVISLPGHCSNDSACQSNLRCDGTAFMLNDMASRQGVIDREKLDSFYLPMYDPSDQELREIIQDEGSFMINKILVHDVISDMDKISITPKMVALTVRAAFEPIIAQHFGSQGQVMEEFERTVEWHVGAGAGRPQVFASAFLCVSLKKKV</sequence>
<dbReference type="Gene3D" id="1.10.1200.270">
    <property type="entry name" value="Methyltransferase, alpha-helical capping domain"/>
    <property type="match status" value="1"/>
</dbReference>
<dbReference type="InterPro" id="IPR029063">
    <property type="entry name" value="SAM-dependent_MTases_sf"/>
</dbReference>
<proteinExistence type="inferred from homology"/>
<dbReference type="AlphaFoldDB" id="A0A1W0VSQ7"/>
<dbReference type="EMBL" id="CM000769">
    <property type="protein sequence ID" value="OQU76323.1"/>
    <property type="molecule type" value="Genomic_DNA"/>
</dbReference>
<keyword evidence="2" id="KW-0479">Metal-binding</keyword>
<dbReference type="InterPro" id="IPR042086">
    <property type="entry name" value="MeTrfase_capping"/>
</dbReference>
<dbReference type="Proteomes" id="UP000000768">
    <property type="component" value="Chromosome 10"/>
</dbReference>
<dbReference type="GO" id="GO:0046872">
    <property type="term" value="F:metal ion binding"/>
    <property type="evidence" value="ECO:0007669"/>
    <property type="project" value="UniProtKB-KW"/>
</dbReference>
<evidence type="ECO:0000256" key="3">
    <source>
        <dbReference type="ARBA" id="ARBA00022842"/>
    </source>
</evidence>
<dbReference type="Pfam" id="PF03492">
    <property type="entry name" value="Methyltransf_7"/>
    <property type="match status" value="1"/>
</dbReference>
<dbReference type="GO" id="GO:0008757">
    <property type="term" value="F:S-adenosylmethionine-dependent methyltransferase activity"/>
    <property type="evidence" value="ECO:0000318"/>
    <property type="project" value="GO_Central"/>
</dbReference>
<dbReference type="InParanoid" id="A0A1W0VSQ7"/>
<gene>
    <name evidence="4" type="ORF">SORBI_3010G130400</name>
</gene>